<name>A0A1I6GMM1_9RHOB</name>
<dbReference type="InterPro" id="IPR049804">
    <property type="entry name" value="Choice_anch_L"/>
</dbReference>
<proteinExistence type="predicted"/>
<dbReference type="OrthoDB" id="6305173at2"/>
<dbReference type="InterPro" id="IPR036844">
    <property type="entry name" value="Hint_dom_sf"/>
</dbReference>
<evidence type="ECO:0000313" key="4">
    <source>
        <dbReference type="Proteomes" id="UP000199658"/>
    </source>
</evidence>
<dbReference type="EMBL" id="FOYO01000001">
    <property type="protein sequence ID" value="SFR43307.1"/>
    <property type="molecule type" value="Genomic_DNA"/>
</dbReference>
<feature type="compositionally biased region" description="Polar residues" evidence="1">
    <location>
        <begin position="166"/>
        <end position="191"/>
    </location>
</feature>
<organism evidence="3 4">
    <name type="scientific">Litoreibacter janthinus</name>
    <dbReference type="NCBI Taxonomy" id="670154"/>
    <lineage>
        <taxon>Bacteria</taxon>
        <taxon>Pseudomonadati</taxon>
        <taxon>Pseudomonadota</taxon>
        <taxon>Alphaproteobacteria</taxon>
        <taxon>Rhodobacterales</taxon>
        <taxon>Roseobacteraceae</taxon>
        <taxon>Litoreibacter</taxon>
    </lineage>
</organism>
<dbReference type="STRING" id="670154.SAMN04488002_1703"/>
<dbReference type="Pfam" id="PF13403">
    <property type="entry name" value="Hint_2"/>
    <property type="match status" value="1"/>
</dbReference>
<accession>A0A1I6GMM1</accession>
<dbReference type="InterPro" id="IPR028992">
    <property type="entry name" value="Hedgehog/Intein_dom"/>
</dbReference>
<feature type="domain" description="Hedgehog/Intein (Hint)" evidence="2">
    <location>
        <begin position="360"/>
        <end position="498"/>
    </location>
</feature>
<sequence length="544" mass="56642">MAALNADTTASAVAMASEILGAGFTINTATYSGAAGSSGTYTAGDTTNPGVLPSDSGVIFSTGNVSTFANASGGNNNSGSTSANTAGIDNSTPFGSGTFDASYLEINFTPEPGQTSLNIEFRFYSEEYNEYVYSNFNDIALVQLNGVTQPISVGSGEISVNGINDAGNSNPTNGSEANDPNPGNGQFDSANPNLYIDNSGGAYATEMDGFTVTLSMDIPVTPGVAQTLLIGIADVGDASYDSAIVIASNNVPDTTDTDPIAADDTGIQTWGSNPKTVDVLSNDSDPNGQILTITQINGVAVTSGQTVTLNTGQTVTLNPNGTITLVNTGGQTGLTSFSYTVSDTDGNTDSAFVTFDAAPICFCQGAMIETLSGLRPVEALRPGDMVLTRDAGPQPIRWVGHRQMVANAQHAPVEFAAGAIGNKRVMRVSRQHRLLHDSHLAQLYFAQDEVLIAARHLVNGTTVRQLPKGPVRYFHVMFDRHQIITADGVPSESFQPGDYSLPGLHDAAREELFAIFPELRSNPNGYGGAARETVSGAIAHVLAA</sequence>
<feature type="region of interest" description="Disordered" evidence="1">
    <location>
        <begin position="162"/>
        <end position="191"/>
    </location>
</feature>
<dbReference type="Gene3D" id="2.170.16.10">
    <property type="entry name" value="Hedgehog/Intein (Hint) domain"/>
    <property type="match status" value="1"/>
</dbReference>
<keyword evidence="4" id="KW-1185">Reference proteome</keyword>
<dbReference type="SUPFAM" id="SSF51294">
    <property type="entry name" value="Hedgehog/intein (Hint) domain"/>
    <property type="match status" value="1"/>
</dbReference>
<dbReference type="RefSeq" id="WP_090215166.1">
    <property type="nucleotide sequence ID" value="NZ_FOYO01000001.1"/>
</dbReference>
<dbReference type="NCBIfam" id="NF038133">
    <property type="entry name" value="choice_anch_L"/>
    <property type="match status" value="1"/>
</dbReference>
<dbReference type="Proteomes" id="UP000199658">
    <property type="component" value="Unassembled WGS sequence"/>
</dbReference>
<protein>
    <submittedName>
        <fullName evidence="3">Hint domain-containing protein</fullName>
    </submittedName>
</protein>
<evidence type="ECO:0000313" key="3">
    <source>
        <dbReference type="EMBL" id="SFR43307.1"/>
    </source>
</evidence>
<dbReference type="AlphaFoldDB" id="A0A1I6GMM1"/>
<dbReference type="Pfam" id="PF17963">
    <property type="entry name" value="Big_9"/>
    <property type="match status" value="1"/>
</dbReference>
<evidence type="ECO:0000259" key="2">
    <source>
        <dbReference type="Pfam" id="PF13403"/>
    </source>
</evidence>
<reference evidence="4" key="1">
    <citation type="submission" date="2016-10" db="EMBL/GenBank/DDBJ databases">
        <authorList>
            <person name="Varghese N."/>
            <person name="Submissions S."/>
        </authorList>
    </citation>
    <scope>NUCLEOTIDE SEQUENCE [LARGE SCALE GENOMIC DNA]</scope>
    <source>
        <strain evidence="4">DSM 26921</strain>
    </source>
</reference>
<evidence type="ECO:0000256" key="1">
    <source>
        <dbReference type="SAM" id="MobiDB-lite"/>
    </source>
</evidence>
<gene>
    <name evidence="3" type="ORF">SAMN04488002_1703</name>
</gene>